<evidence type="ECO:0000313" key="1">
    <source>
        <dbReference type="EMBL" id="MEM5291912.1"/>
    </source>
</evidence>
<gene>
    <name evidence="1" type="ORF">V4C55_40060</name>
</gene>
<evidence type="ECO:0000313" key="2">
    <source>
        <dbReference type="Proteomes" id="UP001494588"/>
    </source>
</evidence>
<reference evidence="1 2" key="1">
    <citation type="submission" date="2024-01" db="EMBL/GenBank/DDBJ databases">
        <title>The diversity of rhizobia nodulating Mimosa spp. in eleven states of Brazil covering several biomes is determined by host plant, location, and edaphic factors.</title>
        <authorList>
            <person name="Rouws L."/>
            <person name="Barauna A."/>
            <person name="Beukes C."/>
            <person name="De Faria S.M."/>
            <person name="Gross E."/>
            <person name="Dos Reis Junior F.B."/>
            <person name="Simon M."/>
            <person name="Maluk M."/>
            <person name="Odee D.W."/>
            <person name="Kenicer G."/>
            <person name="Young J.P.W."/>
            <person name="Reis V.M."/>
            <person name="Zilli J."/>
            <person name="James E.K."/>
        </authorList>
    </citation>
    <scope>NUCLEOTIDE SEQUENCE [LARGE SCALE GENOMIC DNA]</scope>
    <source>
        <strain evidence="1 2">JPY77</strain>
    </source>
</reference>
<proteinExistence type="predicted"/>
<dbReference type="EMBL" id="JAZHGC010000063">
    <property type="protein sequence ID" value="MEM5291912.1"/>
    <property type="molecule type" value="Genomic_DNA"/>
</dbReference>
<organism evidence="1 2">
    <name type="scientific">Paraburkholderia sabiae</name>
    <dbReference type="NCBI Taxonomy" id="273251"/>
    <lineage>
        <taxon>Bacteria</taxon>
        <taxon>Pseudomonadati</taxon>
        <taxon>Pseudomonadota</taxon>
        <taxon>Betaproteobacteria</taxon>
        <taxon>Burkholderiales</taxon>
        <taxon>Burkholderiaceae</taxon>
        <taxon>Paraburkholderia</taxon>
    </lineage>
</organism>
<accession>A0ABU9QQY9</accession>
<dbReference type="Proteomes" id="UP001494588">
    <property type="component" value="Unassembled WGS sequence"/>
</dbReference>
<keyword evidence="2" id="KW-1185">Reference proteome</keyword>
<protein>
    <submittedName>
        <fullName evidence="1">Uncharacterized protein</fullName>
    </submittedName>
</protein>
<sequence length="114" mass="12698">MSVANAVGAPVPGHRYELTAKGQKYANRGALCYGKPRLQKLLKWDPVETVLGVSQTMAYFTYSIDDLPEWAKRPDVQAALPNMRDAIDGQNKTTMQMPLMLDGDHWRSAMASRS</sequence>
<comment type="caution">
    <text evidence="1">The sequence shown here is derived from an EMBL/GenBank/DDBJ whole genome shotgun (WGS) entry which is preliminary data.</text>
</comment>
<name>A0ABU9QQY9_9BURK</name>
<dbReference type="RefSeq" id="WP_201662403.1">
    <property type="nucleotide sequence ID" value="NZ_CAJHCS010000063.1"/>
</dbReference>